<dbReference type="Gramene" id="CDY27260">
    <property type="protein sequence ID" value="CDY27260"/>
    <property type="gene ID" value="GSBRNA2T00037137001"/>
</dbReference>
<dbReference type="Proteomes" id="UP000028999">
    <property type="component" value="Unassembled WGS sequence"/>
</dbReference>
<dbReference type="InterPro" id="IPR012337">
    <property type="entry name" value="RNaseH-like_sf"/>
</dbReference>
<feature type="domain" description="RNase H type-1" evidence="1">
    <location>
        <begin position="2"/>
        <end position="106"/>
    </location>
</feature>
<accession>A0A078GKZ3</accession>
<evidence type="ECO:0000259" key="1">
    <source>
        <dbReference type="Pfam" id="PF13456"/>
    </source>
</evidence>
<sequence>MVLMTEDGATTYGSFASNRVLTPLHAEFQALLWAMKSSIQLDQASMTFETDCLQLVRLLEEDEEDNWPSMLAEFDEFHLIRSMFTFCSICFIPRSLNVRADRLAKGARSRGFSFSHVNTQLPVWMAPEANLLVVF</sequence>
<dbReference type="GO" id="GO:0003676">
    <property type="term" value="F:nucleic acid binding"/>
    <property type="evidence" value="ECO:0007669"/>
    <property type="project" value="InterPro"/>
</dbReference>
<dbReference type="EMBL" id="LK032201">
    <property type="protein sequence ID" value="CDY27260.1"/>
    <property type="molecule type" value="Genomic_DNA"/>
</dbReference>
<dbReference type="InterPro" id="IPR036397">
    <property type="entry name" value="RNaseH_sf"/>
</dbReference>
<dbReference type="GO" id="GO:0004523">
    <property type="term" value="F:RNA-DNA hybrid ribonuclease activity"/>
    <property type="evidence" value="ECO:0007669"/>
    <property type="project" value="InterPro"/>
</dbReference>
<dbReference type="InterPro" id="IPR002156">
    <property type="entry name" value="RNaseH_domain"/>
</dbReference>
<dbReference type="SUPFAM" id="SSF53098">
    <property type="entry name" value="Ribonuclease H-like"/>
    <property type="match status" value="1"/>
</dbReference>
<gene>
    <name evidence="2" type="primary">BnaA09g35420D</name>
    <name evidence="2" type="ORF">GSBRNA2T00037137001</name>
</gene>
<reference evidence="2 3" key="1">
    <citation type="journal article" date="2014" name="Science">
        <title>Plant genetics. Early allopolyploid evolution in the post-Neolithic Brassica napus oilseed genome.</title>
        <authorList>
            <person name="Chalhoub B."/>
            <person name="Denoeud F."/>
            <person name="Liu S."/>
            <person name="Parkin I.A."/>
            <person name="Tang H."/>
            <person name="Wang X."/>
            <person name="Chiquet J."/>
            <person name="Belcram H."/>
            <person name="Tong C."/>
            <person name="Samans B."/>
            <person name="Correa M."/>
            <person name="Da Silva C."/>
            <person name="Just J."/>
            <person name="Falentin C."/>
            <person name="Koh C.S."/>
            <person name="Le Clainche I."/>
            <person name="Bernard M."/>
            <person name="Bento P."/>
            <person name="Noel B."/>
            <person name="Labadie K."/>
            <person name="Alberti A."/>
            <person name="Charles M."/>
            <person name="Arnaud D."/>
            <person name="Guo H."/>
            <person name="Daviaud C."/>
            <person name="Alamery S."/>
            <person name="Jabbari K."/>
            <person name="Zhao M."/>
            <person name="Edger P.P."/>
            <person name="Chelaifa H."/>
            <person name="Tack D."/>
            <person name="Lassalle G."/>
            <person name="Mestiri I."/>
            <person name="Schnel N."/>
            <person name="Le Paslier M.C."/>
            <person name="Fan G."/>
            <person name="Renault V."/>
            <person name="Bayer P.E."/>
            <person name="Golicz A.A."/>
            <person name="Manoli S."/>
            <person name="Lee T.H."/>
            <person name="Thi V.H."/>
            <person name="Chalabi S."/>
            <person name="Hu Q."/>
            <person name="Fan C."/>
            <person name="Tollenaere R."/>
            <person name="Lu Y."/>
            <person name="Battail C."/>
            <person name="Shen J."/>
            <person name="Sidebottom C.H."/>
            <person name="Wang X."/>
            <person name="Canaguier A."/>
            <person name="Chauveau A."/>
            <person name="Berard A."/>
            <person name="Deniot G."/>
            <person name="Guan M."/>
            <person name="Liu Z."/>
            <person name="Sun F."/>
            <person name="Lim Y.P."/>
            <person name="Lyons E."/>
            <person name="Town C.D."/>
            <person name="Bancroft I."/>
            <person name="Wang X."/>
            <person name="Meng J."/>
            <person name="Ma J."/>
            <person name="Pires J.C."/>
            <person name="King G.J."/>
            <person name="Brunel D."/>
            <person name="Delourme R."/>
            <person name="Renard M."/>
            <person name="Aury J.M."/>
            <person name="Adams K.L."/>
            <person name="Batley J."/>
            <person name="Snowdon R.J."/>
            <person name="Tost J."/>
            <person name="Edwards D."/>
            <person name="Zhou Y."/>
            <person name="Hua W."/>
            <person name="Sharpe A.G."/>
            <person name="Paterson A.H."/>
            <person name="Guan C."/>
            <person name="Wincker P."/>
        </authorList>
    </citation>
    <scope>NUCLEOTIDE SEQUENCE [LARGE SCALE GENOMIC DNA]</scope>
    <source>
        <strain evidence="3">cv. Darmor-bzh</strain>
    </source>
</reference>
<evidence type="ECO:0000313" key="3">
    <source>
        <dbReference type="Proteomes" id="UP000028999"/>
    </source>
</evidence>
<dbReference type="PANTHER" id="PTHR34146:SF3">
    <property type="entry name" value="POLYNUCLEOTIDYL TRANSFERASE, RIBONUCLEASE H-LIKE SUPERFAMILY PROTEIN"/>
    <property type="match status" value="1"/>
</dbReference>
<protein>
    <submittedName>
        <fullName evidence="2">BnaA09g35420D protein</fullName>
    </submittedName>
</protein>
<dbReference type="Pfam" id="PF13456">
    <property type="entry name" value="RVT_3"/>
    <property type="match status" value="1"/>
</dbReference>
<name>A0A078GKZ3_BRANA</name>
<dbReference type="PANTHER" id="PTHR34146">
    <property type="entry name" value="POLYNUCLEOTIDYL TRANSFERASE, RIBONUCLEASE H-LIKE SUPERFAMILY PROTEIN-RELATED"/>
    <property type="match status" value="1"/>
</dbReference>
<dbReference type="AlphaFoldDB" id="A0A078GKZ3"/>
<keyword evidence="3" id="KW-1185">Reference proteome</keyword>
<evidence type="ECO:0000313" key="2">
    <source>
        <dbReference type="EMBL" id="CDY27260.1"/>
    </source>
</evidence>
<dbReference type="InterPro" id="IPR044730">
    <property type="entry name" value="RNase_H-like_dom_plant"/>
</dbReference>
<dbReference type="PaxDb" id="3708-A0A078GKZ3"/>
<proteinExistence type="predicted"/>
<organism evidence="2 3">
    <name type="scientific">Brassica napus</name>
    <name type="common">Rape</name>
    <dbReference type="NCBI Taxonomy" id="3708"/>
    <lineage>
        <taxon>Eukaryota</taxon>
        <taxon>Viridiplantae</taxon>
        <taxon>Streptophyta</taxon>
        <taxon>Embryophyta</taxon>
        <taxon>Tracheophyta</taxon>
        <taxon>Spermatophyta</taxon>
        <taxon>Magnoliopsida</taxon>
        <taxon>eudicotyledons</taxon>
        <taxon>Gunneridae</taxon>
        <taxon>Pentapetalae</taxon>
        <taxon>rosids</taxon>
        <taxon>malvids</taxon>
        <taxon>Brassicales</taxon>
        <taxon>Brassicaceae</taxon>
        <taxon>Brassiceae</taxon>
        <taxon>Brassica</taxon>
    </lineage>
</organism>
<dbReference type="Gene3D" id="3.30.420.10">
    <property type="entry name" value="Ribonuclease H-like superfamily/Ribonuclease H"/>
    <property type="match status" value="1"/>
</dbReference>
<dbReference type="CDD" id="cd06222">
    <property type="entry name" value="RNase_H_like"/>
    <property type="match status" value="1"/>
</dbReference>